<dbReference type="PROSITE" id="PS50405">
    <property type="entry name" value="GST_CTER"/>
    <property type="match status" value="1"/>
</dbReference>
<proteinExistence type="predicted"/>
<reference evidence="4" key="1">
    <citation type="submission" date="2018-05" db="EMBL/GenBank/DDBJ databases">
        <title>Azospirillum thermophila sp. nov., a novel isolated from hot spring.</title>
        <authorList>
            <person name="Zhao Z."/>
        </authorList>
    </citation>
    <scope>NUCLEOTIDE SEQUENCE [LARGE SCALE GENOMIC DNA]</scope>
    <source>
        <strain evidence="4">CFH 70021</strain>
    </source>
</reference>
<keyword evidence="3" id="KW-0808">Transferase</keyword>
<dbReference type="EMBL" id="CP029353">
    <property type="protein sequence ID" value="AWK87626.1"/>
    <property type="molecule type" value="Genomic_DNA"/>
</dbReference>
<dbReference type="SUPFAM" id="SSF47616">
    <property type="entry name" value="GST C-terminal domain-like"/>
    <property type="match status" value="1"/>
</dbReference>
<keyword evidence="4" id="KW-1185">Reference proteome</keyword>
<dbReference type="GO" id="GO:0016740">
    <property type="term" value="F:transferase activity"/>
    <property type="evidence" value="ECO:0007669"/>
    <property type="project" value="UniProtKB-KW"/>
</dbReference>
<dbReference type="OrthoDB" id="9803562at2"/>
<dbReference type="SUPFAM" id="SSF52833">
    <property type="entry name" value="Thioredoxin-like"/>
    <property type="match status" value="1"/>
</dbReference>
<feature type="domain" description="GST N-terminal" evidence="1">
    <location>
        <begin position="1"/>
        <end position="85"/>
    </location>
</feature>
<accession>A0A2S2CT18</accession>
<dbReference type="PROSITE" id="PS50404">
    <property type="entry name" value="GST_NTER"/>
    <property type="match status" value="1"/>
</dbReference>
<organism evidence="3 4">
    <name type="scientific">Azospirillum thermophilum</name>
    <dbReference type="NCBI Taxonomy" id="2202148"/>
    <lineage>
        <taxon>Bacteria</taxon>
        <taxon>Pseudomonadati</taxon>
        <taxon>Pseudomonadota</taxon>
        <taxon>Alphaproteobacteria</taxon>
        <taxon>Rhodospirillales</taxon>
        <taxon>Azospirillaceae</taxon>
        <taxon>Azospirillum</taxon>
    </lineage>
</organism>
<dbReference type="Pfam" id="PF02798">
    <property type="entry name" value="GST_N"/>
    <property type="match status" value="1"/>
</dbReference>
<dbReference type="SFLD" id="SFLDG00358">
    <property type="entry name" value="Main_(cytGST)"/>
    <property type="match status" value="1"/>
</dbReference>
<dbReference type="KEGG" id="azz:DEW08_16660"/>
<dbReference type="InterPro" id="IPR040079">
    <property type="entry name" value="Glutathione_S-Trfase"/>
</dbReference>
<dbReference type="InterPro" id="IPR036249">
    <property type="entry name" value="Thioredoxin-like_sf"/>
</dbReference>
<evidence type="ECO:0000259" key="2">
    <source>
        <dbReference type="PROSITE" id="PS50405"/>
    </source>
</evidence>
<name>A0A2S2CT18_9PROT</name>
<dbReference type="AlphaFoldDB" id="A0A2S2CT18"/>
<dbReference type="SFLD" id="SFLDS00019">
    <property type="entry name" value="Glutathione_Transferase_(cytos"/>
    <property type="match status" value="1"/>
</dbReference>
<evidence type="ECO:0000313" key="4">
    <source>
        <dbReference type="Proteomes" id="UP000245629"/>
    </source>
</evidence>
<sequence length="205" mass="22748">MITLYTFGSPNGRKASILLEELGLSYKVHKVDLVAGDNKLPDYLALSPIGKMPAVLEELPGGKRRRLFGSGAIMLHYAERTGRLIPEDVDERAEGLSWFMLGISDLGPTSVDMLRFSMRAPEKFPYAIDLFKGELMRCYTALDDRLGEVEYLAGAYSIADIAASPSSRRRRWRAAGCSTASPTWKRWHDLVAARPAVQRGMAVPE</sequence>
<dbReference type="InterPro" id="IPR036282">
    <property type="entry name" value="Glutathione-S-Trfase_C_sf"/>
</dbReference>
<dbReference type="PANTHER" id="PTHR44051:SF8">
    <property type="entry name" value="GLUTATHIONE S-TRANSFERASE GSTA"/>
    <property type="match status" value="1"/>
</dbReference>
<dbReference type="Gene3D" id="3.40.30.10">
    <property type="entry name" value="Glutaredoxin"/>
    <property type="match status" value="1"/>
</dbReference>
<feature type="domain" description="GST C-terminal" evidence="2">
    <location>
        <begin position="88"/>
        <end position="205"/>
    </location>
</feature>
<dbReference type="PANTHER" id="PTHR44051">
    <property type="entry name" value="GLUTATHIONE S-TRANSFERASE-RELATED"/>
    <property type="match status" value="1"/>
</dbReference>
<dbReference type="Proteomes" id="UP000245629">
    <property type="component" value="Chromosome 2"/>
</dbReference>
<evidence type="ECO:0000313" key="3">
    <source>
        <dbReference type="EMBL" id="AWK87626.1"/>
    </source>
</evidence>
<gene>
    <name evidence="3" type="ORF">DEW08_16660</name>
</gene>
<dbReference type="Gene3D" id="1.20.1050.10">
    <property type="match status" value="1"/>
</dbReference>
<dbReference type="InterPro" id="IPR004045">
    <property type="entry name" value="Glutathione_S-Trfase_N"/>
</dbReference>
<protein>
    <submittedName>
        <fullName evidence="3">Glutathione S-transferase</fullName>
    </submittedName>
</protein>
<dbReference type="CDD" id="cd03048">
    <property type="entry name" value="GST_N_Ure2p_like"/>
    <property type="match status" value="1"/>
</dbReference>
<dbReference type="InterPro" id="IPR010987">
    <property type="entry name" value="Glutathione-S-Trfase_C-like"/>
</dbReference>
<evidence type="ECO:0000259" key="1">
    <source>
        <dbReference type="PROSITE" id="PS50404"/>
    </source>
</evidence>